<dbReference type="PANTHER" id="PTHR22938:SF0">
    <property type="entry name" value="E3 UBIQUITIN-PROTEIN LIGASE ZNF598"/>
    <property type="match status" value="1"/>
</dbReference>
<dbReference type="AlphaFoldDB" id="A9V4D7"/>
<dbReference type="GO" id="GO:0072344">
    <property type="term" value="P:rescue of stalled ribosome"/>
    <property type="evidence" value="ECO:0000318"/>
    <property type="project" value="GO_Central"/>
</dbReference>
<dbReference type="GO" id="GO:0043022">
    <property type="term" value="F:ribosome binding"/>
    <property type="evidence" value="ECO:0000318"/>
    <property type="project" value="GO_Central"/>
</dbReference>
<dbReference type="InterPro" id="IPR057634">
    <property type="entry name" value="PAH_ZNF598/HEL2"/>
</dbReference>
<evidence type="ECO:0000256" key="2">
    <source>
        <dbReference type="SAM" id="SignalP"/>
    </source>
</evidence>
<dbReference type="GO" id="GO:0016567">
    <property type="term" value="P:protein ubiquitination"/>
    <property type="evidence" value="ECO:0000318"/>
    <property type="project" value="GO_Central"/>
</dbReference>
<feature type="compositionally biased region" description="Low complexity" evidence="1">
    <location>
        <begin position="381"/>
        <end position="393"/>
    </location>
</feature>
<evidence type="ECO:0000313" key="5">
    <source>
        <dbReference type="Proteomes" id="UP000001357"/>
    </source>
</evidence>
<evidence type="ECO:0000256" key="1">
    <source>
        <dbReference type="SAM" id="MobiDB-lite"/>
    </source>
</evidence>
<keyword evidence="2" id="KW-0732">Signal</keyword>
<dbReference type="KEGG" id="mbr:MONBRDRAFT_37879"/>
<dbReference type="EMBL" id="CH991558">
    <property type="protein sequence ID" value="EDQ87691.1"/>
    <property type="molecule type" value="Genomic_DNA"/>
</dbReference>
<feature type="compositionally biased region" description="Gly residues" evidence="1">
    <location>
        <begin position="265"/>
        <end position="275"/>
    </location>
</feature>
<feature type="region of interest" description="Disordered" evidence="1">
    <location>
        <begin position="334"/>
        <end position="400"/>
    </location>
</feature>
<dbReference type="Pfam" id="PF23202">
    <property type="entry name" value="PAH_ZNF598"/>
    <property type="match status" value="1"/>
</dbReference>
<dbReference type="InParanoid" id="A9V4D7"/>
<proteinExistence type="predicted"/>
<dbReference type="InterPro" id="IPR044288">
    <property type="entry name" value="ZNF598/HEL2"/>
</dbReference>
<organism evidence="4 5">
    <name type="scientific">Monosiga brevicollis</name>
    <name type="common">Choanoflagellate</name>
    <dbReference type="NCBI Taxonomy" id="81824"/>
    <lineage>
        <taxon>Eukaryota</taxon>
        <taxon>Choanoflagellata</taxon>
        <taxon>Craspedida</taxon>
        <taxon>Salpingoecidae</taxon>
        <taxon>Monosiga</taxon>
    </lineage>
</organism>
<feature type="signal peptide" evidence="2">
    <location>
        <begin position="1"/>
        <end position="20"/>
    </location>
</feature>
<dbReference type="RefSeq" id="XP_001747611.1">
    <property type="nucleotide sequence ID" value="XM_001747559.1"/>
</dbReference>
<evidence type="ECO:0000259" key="3">
    <source>
        <dbReference type="Pfam" id="PF23202"/>
    </source>
</evidence>
<protein>
    <recommendedName>
        <fullName evidence="3">ZNF598/HEL2 PAH domain-containing protein</fullName>
    </recommendedName>
</protein>
<feature type="compositionally biased region" description="Basic and acidic residues" evidence="1">
    <location>
        <begin position="206"/>
        <end position="236"/>
    </location>
</feature>
<dbReference type="PANTHER" id="PTHR22938">
    <property type="entry name" value="ZINC FINGER PROTEIN 598"/>
    <property type="match status" value="1"/>
</dbReference>
<dbReference type="Proteomes" id="UP000001357">
    <property type="component" value="Unassembled WGS sequence"/>
</dbReference>
<feature type="region of interest" description="Disordered" evidence="1">
    <location>
        <begin position="536"/>
        <end position="582"/>
    </location>
</feature>
<keyword evidence="5" id="KW-1185">Reference proteome</keyword>
<evidence type="ECO:0000313" key="4">
    <source>
        <dbReference type="EMBL" id="EDQ87691.1"/>
    </source>
</evidence>
<dbReference type="STRING" id="81824.A9V4D7"/>
<sequence length="582" mass="61683">MFLHGVLIAALVLCRKSASACLPCRAHHATKAARPTKTFPTTSCGSTSSTFAVFASNTVPNFPRNTPHTRNKTCVRIASEATSTVQMVTQSAAFAGIGMAGHCMHSYYDNDALHAHLKHEHSHCGLCAKIGKPHEYYTDQRALDKHYREEHVACPHGCFLIAFLNDIELQHHIVEEHMEGRSRAEKQRARALDPATFFDTESAGGRSDRQQGHGEGRGARSRDRNRGNDRRAREIEATTQQQEARMHVDAATAAPDLSEAAFPTLGGGGKNGGGPSAPQAAAPPGASMAAPNSGPASNNFRAAIAGPNMANMAGPSLNEASLVAAVEASWPSLAAAGPPSRRSGPNPAPNRGQGTGRGSASGRGSAASRGGGSSRPKQGGAATSAASSSTMATRAHDYIRPASFKERNDAMRKLLMRSLQSDADFDEFKSLTATFREGHVSADDYFRRAHQLLGDATPRVFGELIALLPNIRLQGLLLQAYNDERHRSQVKSVTLNTRGPRSKVTVTKAGTGGLPDLGLHQCRTCGQLLKSTDAAAHQAHHDPEVESDFPSLMSVGRGRARSGPAVGRSGPSAVSSAWGARR</sequence>
<feature type="domain" description="ZNF598/HEL2 PAH" evidence="3">
    <location>
        <begin position="406"/>
        <end position="483"/>
    </location>
</feature>
<dbReference type="GeneID" id="5892883"/>
<feature type="compositionally biased region" description="Low complexity" evidence="1">
    <location>
        <begin position="276"/>
        <end position="294"/>
    </location>
</feature>
<name>A9V4D7_MONBE</name>
<feature type="compositionally biased region" description="Basic and acidic residues" evidence="1">
    <location>
        <begin position="180"/>
        <end position="191"/>
    </location>
</feature>
<feature type="chain" id="PRO_5002742758" description="ZNF598/HEL2 PAH domain-containing protein" evidence="2">
    <location>
        <begin position="21"/>
        <end position="582"/>
    </location>
</feature>
<accession>A9V4D7</accession>
<dbReference type="eggNOG" id="KOG2231">
    <property type="taxonomic scope" value="Eukaryota"/>
</dbReference>
<feature type="region of interest" description="Disordered" evidence="1">
    <location>
        <begin position="180"/>
        <end position="294"/>
    </location>
</feature>
<dbReference type="GO" id="GO:0061630">
    <property type="term" value="F:ubiquitin protein ligase activity"/>
    <property type="evidence" value="ECO:0000318"/>
    <property type="project" value="GO_Central"/>
</dbReference>
<gene>
    <name evidence="4" type="ORF">MONBRDRAFT_37879</name>
</gene>
<reference evidence="4 5" key="1">
    <citation type="journal article" date="2008" name="Nature">
        <title>The genome of the choanoflagellate Monosiga brevicollis and the origin of metazoans.</title>
        <authorList>
            <consortium name="JGI Sequencing"/>
            <person name="King N."/>
            <person name="Westbrook M.J."/>
            <person name="Young S.L."/>
            <person name="Kuo A."/>
            <person name="Abedin M."/>
            <person name="Chapman J."/>
            <person name="Fairclough S."/>
            <person name="Hellsten U."/>
            <person name="Isogai Y."/>
            <person name="Letunic I."/>
            <person name="Marr M."/>
            <person name="Pincus D."/>
            <person name="Putnam N."/>
            <person name="Rokas A."/>
            <person name="Wright K.J."/>
            <person name="Zuzow R."/>
            <person name="Dirks W."/>
            <person name="Good M."/>
            <person name="Goodstein D."/>
            <person name="Lemons D."/>
            <person name="Li W."/>
            <person name="Lyons J.B."/>
            <person name="Morris A."/>
            <person name="Nichols S."/>
            <person name="Richter D.J."/>
            <person name="Salamov A."/>
            <person name="Bork P."/>
            <person name="Lim W.A."/>
            <person name="Manning G."/>
            <person name="Miller W.T."/>
            <person name="McGinnis W."/>
            <person name="Shapiro H."/>
            <person name="Tjian R."/>
            <person name="Grigoriev I.V."/>
            <person name="Rokhsar D."/>
        </authorList>
    </citation>
    <scope>NUCLEOTIDE SEQUENCE [LARGE SCALE GENOMIC DNA]</scope>
    <source>
        <strain evidence="5">MX1 / ATCC 50154</strain>
    </source>
</reference>